<evidence type="ECO:0000256" key="1">
    <source>
        <dbReference type="ARBA" id="ARBA00022737"/>
    </source>
</evidence>
<dbReference type="PANTHER" id="PTHR31096">
    <property type="entry name" value="ACT DOMAIN-CONTAINING PROTEIN ACR4-RELATED"/>
    <property type="match status" value="1"/>
</dbReference>
<evidence type="ECO:0000313" key="3">
    <source>
        <dbReference type="EMBL" id="KAL3641186.1"/>
    </source>
</evidence>
<dbReference type="SUPFAM" id="SSF55021">
    <property type="entry name" value="ACT-like"/>
    <property type="match status" value="1"/>
</dbReference>
<dbReference type="Proteomes" id="UP001632038">
    <property type="component" value="Unassembled WGS sequence"/>
</dbReference>
<reference evidence="4" key="1">
    <citation type="journal article" date="2024" name="IScience">
        <title>Strigolactones Initiate the Formation of Haustorium-like Structures in Castilleja.</title>
        <authorList>
            <person name="Buerger M."/>
            <person name="Peterson D."/>
            <person name="Chory J."/>
        </authorList>
    </citation>
    <scope>NUCLEOTIDE SEQUENCE [LARGE SCALE GENOMIC DNA]</scope>
</reference>
<accession>A0ABD3DJT6</accession>
<organism evidence="3 4">
    <name type="scientific">Castilleja foliolosa</name>
    <dbReference type="NCBI Taxonomy" id="1961234"/>
    <lineage>
        <taxon>Eukaryota</taxon>
        <taxon>Viridiplantae</taxon>
        <taxon>Streptophyta</taxon>
        <taxon>Embryophyta</taxon>
        <taxon>Tracheophyta</taxon>
        <taxon>Spermatophyta</taxon>
        <taxon>Magnoliopsida</taxon>
        <taxon>eudicotyledons</taxon>
        <taxon>Gunneridae</taxon>
        <taxon>Pentapetalae</taxon>
        <taxon>asterids</taxon>
        <taxon>lamiids</taxon>
        <taxon>Lamiales</taxon>
        <taxon>Orobanchaceae</taxon>
        <taxon>Pedicularideae</taxon>
        <taxon>Castillejinae</taxon>
        <taxon>Castilleja</taxon>
    </lineage>
</organism>
<name>A0ABD3DJT6_9LAMI</name>
<keyword evidence="1 2" id="KW-0677">Repeat</keyword>
<dbReference type="PANTHER" id="PTHR31096:SF5">
    <property type="entry name" value="ACT DOMAIN-CONTAINING PROTEIN ACR3"/>
    <property type="match status" value="1"/>
</dbReference>
<gene>
    <name evidence="3" type="primary">ACR4_2</name>
    <name evidence="3" type="ORF">CASFOL_016154</name>
</gene>
<comment type="caution">
    <text evidence="3">The sequence shown here is derived from an EMBL/GenBank/DDBJ whole genome shotgun (WGS) entry which is preliminary data.</text>
</comment>
<dbReference type="GO" id="GO:0016597">
    <property type="term" value="F:amino acid binding"/>
    <property type="evidence" value="ECO:0007669"/>
    <property type="project" value="UniProtKB-UniRule"/>
</dbReference>
<evidence type="ECO:0000256" key="2">
    <source>
        <dbReference type="RuleBase" id="RU369043"/>
    </source>
</evidence>
<dbReference type="EMBL" id="JAVIJP010000017">
    <property type="protein sequence ID" value="KAL3641186.1"/>
    <property type="molecule type" value="Genomic_DNA"/>
</dbReference>
<sequence length="134" mass="15353">MEFISGRPRQSAILFTVLEKTHTPSFLQFWQKQGIGFYRQHKLQGLYFGQGPKVDSMSKPGILLEVVQVLTDLDLTITKAYIPSDGGWFRKRSTVLASRLQLRVFVIIRQYFMSLINKAKRLATTGLLNTFKSP</sequence>
<protein>
    <recommendedName>
        <fullName evidence="2">ACT domain-containing protein ACR</fullName>
    </recommendedName>
    <alternativeName>
        <fullName evidence="2">Protein ACT DOMAIN REPEATS</fullName>
    </alternativeName>
</protein>
<comment type="function">
    <text evidence="2">Binds amino acids.</text>
</comment>
<dbReference type="InterPro" id="IPR040217">
    <property type="entry name" value="ACR1-12"/>
</dbReference>
<evidence type="ECO:0000313" key="4">
    <source>
        <dbReference type="Proteomes" id="UP001632038"/>
    </source>
</evidence>
<dbReference type="AlphaFoldDB" id="A0ABD3DJT6"/>
<dbReference type="InterPro" id="IPR045865">
    <property type="entry name" value="ACT-like_dom_sf"/>
</dbReference>
<proteinExistence type="predicted"/>
<keyword evidence="4" id="KW-1185">Reference proteome</keyword>